<evidence type="ECO:0000256" key="2">
    <source>
        <dbReference type="SAM" id="SignalP"/>
    </source>
</evidence>
<dbReference type="Proteomes" id="UP000515297">
    <property type="component" value="Chromosome"/>
</dbReference>
<protein>
    <submittedName>
        <fullName evidence="3">Uncharacterized protein</fullName>
    </submittedName>
</protein>
<reference evidence="3 4" key="1">
    <citation type="submission" date="2020-08" db="EMBL/GenBank/DDBJ databases">
        <authorList>
            <person name="Liu G."/>
            <person name="Sun C."/>
        </authorList>
    </citation>
    <scope>NUCLEOTIDE SEQUENCE [LARGE SCALE GENOMIC DNA]</scope>
    <source>
        <strain evidence="3 4">OT19</strain>
    </source>
</reference>
<accession>A0A7G6VVB7</accession>
<keyword evidence="2" id="KW-0732">Signal</keyword>
<feature type="chain" id="PRO_5029011651" evidence="2">
    <location>
        <begin position="18"/>
        <end position="133"/>
    </location>
</feature>
<dbReference type="AlphaFoldDB" id="A0A7G6VVB7"/>
<gene>
    <name evidence="3" type="ORF">H4O24_03075</name>
</gene>
<organism evidence="3 4">
    <name type="scientific">Croceicoccus marinus</name>
    <dbReference type="NCBI Taxonomy" id="450378"/>
    <lineage>
        <taxon>Bacteria</taxon>
        <taxon>Pseudomonadati</taxon>
        <taxon>Pseudomonadota</taxon>
        <taxon>Alphaproteobacteria</taxon>
        <taxon>Sphingomonadales</taxon>
        <taxon>Erythrobacteraceae</taxon>
        <taxon>Croceicoccus</taxon>
    </lineage>
</organism>
<evidence type="ECO:0000313" key="3">
    <source>
        <dbReference type="EMBL" id="QNE05682.1"/>
    </source>
</evidence>
<proteinExistence type="predicted"/>
<feature type="signal peptide" evidence="2">
    <location>
        <begin position="1"/>
        <end position="17"/>
    </location>
</feature>
<evidence type="ECO:0000313" key="4">
    <source>
        <dbReference type="Proteomes" id="UP000515297"/>
    </source>
</evidence>
<sequence>MAPLAASLLAFSQPASAQPASTQPAFSDDVPLTSDTGQVPLAWQADGPVHISMAKGSGPRRAVFGGSGEQLFLSGLSDGDYTLTIAPEGGAATDSIQLEVRHQSLTRALLLTLLGGVVFLLILAIILRGARRD</sequence>
<dbReference type="RefSeq" id="WP_185884755.1">
    <property type="nucleotide sequence ID" value="NZ_CP060052.1"/>
</dbReference>
<keyword evidence="1" id="KW-0472">Membrane</keyword>
<keyword evidence="1" id="KW-0812">Transmembrane</keyword>
<dbReference type="EMBL" id="CP060052">
    <property type="protein sequence ID" value="QNE05682.1"/>
    <property type="molecule type" value="Genomic_DNA"/>
</dbReference>
<name>A0A7G6VVB7_9SPHN</name>
<feature type="transmembrane region" description="Helical" evidence="1">
    <location>
        <begin position="108"/>
        <end position="127"/>
    </location>
</feature>
<keyword evidence="1" id="KW-1133">Transmembrane helix</keyword>
<evidence type="ECO:0000256" key="1">
    <source>
        <dbReference type="SAM" id="Phobius"/>
    </source>
</evidence>